<dbReference type="EMBL" id="JAEKNR010000217">
    <property type="protein sequence ID" value="MBJ7600761.1"/>
    <property type="molecule type" value="Genomic_DNA"/>
</dbReference>
<dbReference type="RefSeq" id="WP_350341485.1">
    <property type="nucleotide sequence ID" value="NZ_JAEKNR010000217.1"/>
</dbReference>
<proteinExistence type="predicted"/>
<keyword evidence="1" id="KW-0560">Oxidoreductase</keyword>
<dbReference type="InterPro" id="IPR016161">
    <property type="entry name" value="Ald_DH/histidinol_DH"/>
</dbReference>
<dbReference type="AlphaFoldDB" id="A0A934K364"/>
<dbReference type="Pfam" id="PF00171">
    <property type="entry name" value="Aldedh"/>
    <property type="match status" value="1"/>
</dbReference>
<protein>
    <submittedName>
        <fullName evidence="3">Aldehyde dehydrogenase family protein</fullName>
    </submittedName>
</protein>
<evidence type="ECO:0000313" key="4">
    <source>
        <dbReference type="Proteomes" id="UP000612893"/>
    </source>
</evidence>
<name>A0A934K364_9BACT</name>
<evidence type="ECO:0000313" key="3">
    <source>
        <dbReference type="EMBL" id="MBJ7600761.1"/>
    </source>
</evidence>
<organism evidence="3 4">
    <name type="scientific">Candidatus Nephthysia bennettiae</name>
    <dbReference type="NCBI Taxonomy" id="3127016"/>
    <lineage>
        <taxon>Bacteria</taxon>
        <taxon>Bacillati</taxon>
        <taxon>Candidatus Dormiibacterota</taxon>
        <taxon>Candidatus Dormibacteria</taxon>
        <taxon>Candidatus Dormibacterales</taxon>
        <taxon>Candidatus Dormibacteraceae</taxon>
        <taxon>Candidatus Nephthysia</taxon>
    </lineage>
</organism>
<dbReference type="InterPro" id="IPR016162">
    <property type="entry name" value="Ald_DH_N"/>
</dbReference>
<evidence type="ECO:0000259" key="2">
    <source>
        <dbReference type="Pfam" id="PF00171"/>
    </source>
</evidence>
<dbReference type="SUPFAM" id="SSF53720">
    <property type="entry name" value="ALDH-like"/>
    <property type="match status" value="1"/>
</dbReference>
<reference evidence="3" key="1">
    <citation type="submission" date="2020-10" db="EMBL/GenBank/DDBJ databases">
        <title>Ca. Dormibacterota MAGs.</title>
        <authorList>
            <person name="Montgomery K."/>
        </authorList>
    </citation>
    <scope>NUCLEOTIDE SEQUENCE [LARGE SCALE GENOMIC DNA]</scope>
    <source>
        <strain evidence="3">SC8812_S17_10</strain>
    </source>
</reference>
<sequence length="271" mass="29139">MAERLEVRKTYKLYLGGQFVRSESGRSYRAEAYNVPRGSRKDLRDAVRSARTAFAGWSARTAMNRGQVLYRIAEMLDGRRAQFLDLLGGGRRAGREVDAAIDTWVWYAGWTDKLAQVAGTVNPVAGPYFNFTIPEPTGVVGVVAPEQPALLGLVRRLAPALCGGNTVVALASESRPLAALTLAEVIATGDTPAGVVNILSGQRAELLSWLASHMDVNAVDASGCDDEELAAVQEAAAGNVKRVVRGVDWDMSPQAVTGLMEFKTVWHPIGI</sequence>
<feature type="domain" description="Aldehyde dehydrogenase" evidence="2">
    <location>
        <begin position="32"/>
        <end position="244"/>
    </location>
</feature>
<dbReference type="GO" id="GO:0016491">
    <property type="term" value="F:oxidoreductase activity"/>
    <property type="evidence" value="ECO:0007669"/>
    <property type="project" value="UniProtKB-KW"/>
</dbReference>
<keyword evidence="4" id="KW-1185">Reference proteome</keyword>
<evidence type="ECO:0000256" key="1">
    <source>
        <dbReference type="ARBA" id="ARBA00023002"/>
    </source>
</evidence>
<comment type="caution">
    <text evidence="3">The sequence shown here is derived from an EMBL/GenBank/DDBJ whole genome shotgun (WGS) entry which is preliminary data.</text>
</comment>
<dbReference type="PANTHER" id="PTHR11699">
    <property type="entry name" value="ALDEHYDE DEHYDROGENASE-RELATED"/>
    <property type="match status" value="1"/>
</dbReference>
<dbReference type="Gene3D" id="3.40.605.10">
    <property type="entry name" value="Aldehyde Dehydrogenase, Chain A, domain 1"/>
    <property type="match status" value="1"/>
</dbReference>
<dbReference type="InterPro" id="IPR015590">
    <property type="entry name" value="Aldehyde_DH_dom"/>
</dbReference>
<dbReference type="Proteomes" id="UP000612893">
    <property type="component" value="Unassembled WGS sequence"/>
</dbReference>
<accession>A0A934K364</accession>
<gene>
    <name evidence="3" type="ORF">JF922_22160</name>
</gene>